<dbReference type="InterPro" id="IPR038882">
    <property type="entry name" value="Rcf3"/>
</dbReference>
<feature type="compositionally biased region" description="Basic and acidic residues" evidence="1">
    <location>
        <begin position="130"/>
        <end position="142"/>
    </location>
</feature>
<evidence type="ECO:0000256" key="1">
    <source>
        <dbReference type="SAM" id="MobiDB-lite"/>
    </source>
</evidence>
<evidence type="ECO:0000313" key="3">
    <source>
        <dbReference type="Proteomes" id="UP001358417"/>
    </source>
</evidence>
<dbReference type="PANTHER" id="PTHR39153">
    <property type="entry name" value="AGR244WP"/>
    <property type="match status" value="1"/>
</dbReference>
<comment type="caution">
    <text evidence="2">The sequence shown here is derived from an EMBL/GenBank/DDBJ whole genome shotgun (WGS) entry which is preliminary data.</text>
</comment>
<proteinExistence type="predicted"/>
<evidence type="ECO:0008006" key="4">
    <source>
        <dbReference type="Google" id="ProtNLM"/>
    </source>
</evidence>
<feature type="compositionally biased region" description="Low complexity" evidence="1">
    <location>
        <begin position="115"/>
        <end position="127"/>
    </location>
</feature>
<name>A0AAV9NM09_9EURO</name>
<evidence type="ECO:0000313" key="2">
    <source>
        <dbReference type="EMBL" id="KAK5061450.1"/>
    </source>
</evidence>
<dbReference type="RefSeq" id="XP_064710547.1">
    <property type="nucleotide sequence ID" value="XM_064851544.1"/>
</dbReference>
<protein>
    <recommendedName>
        <fullName evidence="4">HIG1 domain-containing protein</fullName>
    </recommendedName>
</protein>
<dbReference type="Proteomes" id="UP001358417">
    <property type="component" value="Unassembled WGS sequence"/>
</dbReference>
<dbReference type="PANTHER" id="PTHR39153:SF1">
    <property type="entry name" value="AGR244WP"/>
    <property type="match status" value="1"/>
</dbReference>
<keyword evidence="3" id="KW-1185">Reference proteome</keyword>
<feature type="region of interest" description="Disordered" evidence="1">
    <location>
        <begin position="115"/>
        <end position="142"/>
    </location>
</feature>
<reference evidence="2 3" key="1">
    <citation type="submission" date="2023-08" db="EMBL/GenBank/DDBJ databases">
        <title>Black Yeasts Isolated from many extreme environments.</title>
        <authorList>
            <person name="Coleine C."/>
            <person name="Stajich J.E."/>
            <person name="Selbmann L."/>
        </authorList>
    </citation>
    <scope>NUCLEOTIDE SEQUENCE [LARGE SCALE GENOMIC DNA]</scope>
    <source>
        <strain evidence="2 3">CCFEE 5792</strain>
    </source>
</reference>
<dbReference type="EMBL" id="JAVRRD010000003">
    <property type="protein sequence ID" value="KAK5061450.1"/>
    <property type="molecule type" value="Genomic_DNA"/>
</dbReference>
<gene>
    <name evidence="2" type="ORF">LTR84_007993</name>
</gene>
<organism evidence="2 3">
    <name type="scientific">Exophiala bonariae</name>
    <dbReference type="NCBI Taxonomy" id="1690606"/>
    <lineage>
        <taxon>Eukaryota</taxon>
        <taxon>Fungi</taxon>
        <taxon>Dikarya</taxon>
        <taxon>Ascomycota</taxon>
        <taxon>Pezizomycotina</taxon>
        <taxon>Eurotiomycetes</taxon>
        <taxon>Chaetothyriomycetidae</taxon>
        <taxon>Chaetothyriales</taxon>
        <taxon>Herpotrichiellaceae</taxon>
        <taxon>Exophiala</taxon>
    </lineage>
</organism>
<sequence>MPPPSTIKDIAPPEALSTIAGQGFASGAVRFGSISFLAHLLLNARHPVYRRLTIQFKVFIQISSMILGGCIFAEKRVSEFNDSVRRRNRALERSRRAWSEEAEIRAMVENRERLAAGAATSPSSPGGIVDKVRNLERSKSED</sequence>
<dbReference type="AlphaFoldDB" id="A0AAV9NM09"/>
<dbReference type="GeneID" id="89976158"/>
<accession>A0AAV9NM09</accession>